<keyword evidence="7" id="KW-0472">Membrane</keyword>
<dbReference type="InterPro" id="IPR016140">
    <property type="entry name" value="Bifunc_inhib/LTP/seed_store"/>
</dbReference>
<keyword evidence="7" id="KW-1133">Transmembrane helix</keyword>
<comment type="caution">
    <text evidence="9">The sequence shown here is derived from an EMBL/GenBank/DDBJ whole genome shotgun (WGS) entry which is preliminary data.</text>
</comment>
<keyword evidence="3" id="KW-0813">Transport</keyword>
<keyword evidence="10" id="KW-1185">Reference proteome</keyword>
<accession>A0A498JN58</accession>
<comment type="function">
    <text evidence="1">Plant non-specific lipid-transfer proteins transfer phospholipids as well as galactolipids across membranes. May play a role in wax or cutin deposition in the cell walls of expanding epidermal cells and certain secretory tissues.</text>
</comment>
<dbReference type="SUPFAM" id="SSF47699">
    <property type="entry name" value="Bifunctional inhibitor/lipid-transfer protein/seed storage 2S albumin"/>
    <property type="match status" value="1"/>
</dbReference>
<keyword evidence="4" id="KW-0964">Secreted</keyword>
<sequence>MEWDSRIVDYEDGPHEREKLLFTVKNCFQAATILVLLIALSLSVHTQKADAQGGSCSAELSSLNVCAPFVVPGSTNTNPSSDCCSALQAVHPECICNAVRVAARLPAQCNLSPLTCDTN</sequence>
<dbReference type="EMBL" id="RDQH01000333">
    <property type="protein sequence ID" value="RXH95022.1"/>
    <property type="molecule type" value="Genomic_DNA"/>
</dbReference>
<dbReference type="Pfam" id="PF14368">
    <property type="entry name" value="LTP_2"/>
    <property type="match status" value="1"/>
</dbReference>
<name>A0A498JN58_MALDO</name>
<dbReference type="InterPro" id="IPR036312">
    <property type="entry name" value="Bifun_inhib/LTP/seed_sf"/>
</dbReference>
<evidence type="ECO:0000256" key="6">
    <source>
        <dbReference type="ARBA" id="ARBA00038300"/>
    </source>
</evidence>
<proteinExistence type="inferred from homology"/>
<feature type="transmembrane region" description="Helical" evidence="7">
    <location>
        <begin position="20"/>
        <end position="42"/>
    </location>
</feature>
<dbReference type="Gene3D" id="1.10.110.10">
    <property type="entry name" value="Plant lipid-transfer and hydrophobic proteins"/>
    <property type="match status" value="1"/>
</dbReference>
<evidence type="ECO:0000313" key="9">
    <source>
        <dbReference type="EMBL" id="RXH95022.1"/>
    </source>
</evidence>
<dbReference type="STRING" id="3750.A0A498JN58"/>
<evidence type="ECO:0000256" key="4">
    <source>
        <dbReference type="ARBA" id="ARBA00022525"/>
    </source>
</evidence>
<dbReference type="Proteomes" id="UP000290289">
    <property type="component" value="Chromosome 7"/>
</dbReference>
<dbReference type="AlphaFoldDB" id="A0A498JN58"/>
<evidence type="ECO:0000256" key="1">
    <source>
        <dbReference type="ARBA" id="ARBA00003211"/>
    </source>
</evidence>
<protein>
    <recommendedName>
        <fullName evidence="8">Bifunctional inhibitor/plant lipid transfer protein/seed storage helical domain-containing protein</fullName>
    </recommendedName>
</protein>
<gene>
    <name evidence="9" type="ORF">DVH24_024706</name>
</gene>
<dbReference type="SMART" id="SM00499">
    <property type="entry name" value="AAI"/>
    <property type="match status" value="1"/>
</dbReference>
<dbReference type="GO" id="GO:0005576">
    <property type="term" value="C:extracellular region"/>
    <property type="evidence" value="ECO:0007669"/>
    <property type="project" value="UniProtKB-SubCell"/>
</dbReference>
<organism evidence="9 10">
    <name type="scientific">Malus domestica</name>
    <name type="common">Apple</name>
    <name type="synonym">Pyrus malus</name>
    <dbReference type="NCBI Taxonomy" id="3750"/>
    <lineage>
        <taxon>Eukaryota</taxon>
        <taxon>Viridiplantae</taxon>
        <taxon>Streptophyta</taxon>
        <taxon>Embryophyta</taxon>
        <taxon>Tracheophyta</taxon>
        <taxon>Spermatophyta</taxon>
        <taxon>Magnoliopsida</taxon>
        <taxon>eudicotyledons</taxon>
        <taxon>Gunneridae</taxon>
        <taxon>Pentapetalae</taxon>
        <taxon>rosids</taxon>
        <taxon>fabids</taxon>
        <taxon>Rosales</taxon>
        <taxon>Rosaceae</taxon>
        <taxon>Amygdaloideae</taxon>
        <taxon>Maleae</taxon>
        <taxon>Malus</taxon>
    </lineage>
</organism>
<evidence type="ECO:0000259" key="8">
    <source>
        <dbReference type="SMART" id="SM00499"/>
    </source>
</evidence>
<evidence type="ECO:0000256" key="2">
    <source>
        <dbReference type="ARBA" id="ARBA00004613"/>
    </source>
</evidence>
<reference evidence="9 10" key="1">
    <citation type="submission" date="2018-10" db="EMBL/GenBank/DDBJ databases">
        <title>A high-quality apple genome assembly.</title>
        <authorList>
            <person name="Hu J."/>
        </authorList>
    </citation>
    <scope>NUCLEOTIDE SEQUENCE [LARGE SCALE GENOMIC DNA]</scope>
    <source>
        <strain evidence="10">cv. HFTH1</strain>
        <tissue evidence="9">Young leaf</tissue>
    </source>
</reference>
<keyword evidence="7" id="KW-0812">Transmembrane</keyword>
<feature type="domain" description="Bifunctional inhibitor/plant lipid transfer protein/seed storage helical" evidence="8">
    <location>
        <begin position="56"/>
        <end position="116"/>
    </location>
</feature>
<dbReference type="PANTHER" id="PTHR35501">
    <property type="entry name" value="PROTEIN YY1"/>
    <property type="match status" value="1"/>
</dbReference>
<comment type="similarity">
    <text evidence="6">Belongs to the A9/FIL1 family.</text>
</comment>
<comment type="subcellular location">
    <subcellularLocation>
        <location evidence="2">Secreted</location>
    </subcellularLocation>
</comment>
<evidence type="ECO:0000256" key="5">
    <source>
        <dbReference type="ARBA" id="ARBA00023121"/>
    </source>
</evidence>
<evidence type="ECO:0000313" key="10">
    <source>
        <dbReference type="Proteomes" id="UP000290289"/>
    </source>
</evidence>
<keyword evidence="5" id="KW-0446">Lipid-binding</keyword>
<dbReference type="PANTHER" id="PTHR35501:SF3">
    <property type="entry name" value="PROTEIN YY1"/>
    <property type="match status" value="1"/>
</dbReference>
<evidence type="ECO:0000256" key="3">
    <source>
        <dbReference type="ARBA" id="ARBA00022448"/>
    </source>
</evidence>
<dbReference type="GO" id="GO:0008289">
    <property type="term" value="F:lipid binding"/>
    <property type="evidence" value="ECO:0007669"/>
    <property type="project" value="UniProtKB-KW"/>
</dbReference>
<evidence type="ECO:0000256" key="7">
    <source>
        <dbReference type="SAM" id="Phobius"/>
    </source>
</evidence>